<feature type="region of interest" description="Disordered" evidence="1">
    <location>
        <begin position="21"/>
        <end position="76"/>
    </location>
</feature>
<comment type="caution">
    <text evidence="2">The sequence shown here is derived from an EMBL/GenBank/DDBJ whole genome shotgun (WGS) entry which is preliminary data.</text>
</comment>
<keyword evidence="3" id="KW-1185">Reference proteome</keyword>
<reference evidence="2" key="2">
    <citation type="submission" date="2021-04" db="EMBL/GenBank/DDBJ databases">
        <authorList>
            <person name="Podell S."/>
        </authorList>
    </citation>
    <scope>NUCLEOTIDE SEQUENCE</scope>
    <source>
        <strain evidence="2">Hildebrandi</strain>
    </source>
</reference>
<proteinExistence type="predicted"/>
<dbReference type="Proteomes" id="UP000693970">
    <property type="component" value="Unassembled WGS sequence"/>
</dbReference>
<evidence type="ECO:0000256" key="1">
    <source>
        <dbReference type="SAM" id="MobiDB-lite"/>
    </source>
</evidence>
<reference evidence="2" key="1">
    <citation type="journal article" date="2021" name="Sci. Rep.">
        <title>Diploid genomic architecture of Nitzschia inconspicua, an elite biomass production diatom.</title>
        <authorList>
            <person name="Oliver A."/>
            <person name="Podell S."/>
            <person name="Pinowska A."/>
            <person name="Traller J.C."/>
            <person name="Smith S.R."/>
            <person name="McClure R."/>
            <person name="Beliaev A."/>
            <person name="Bohutskyi P."/>
            <person name="Hill E.A."/>
            <person name="Rabines A."/>
            <person name="Zheng H."/>
            <person name="Allen L.Z."/>
            <person name="Kuo A."/>
            <person name="Grigoriev I.V."/>
            <person name="Allen A.E."/>
            <person name="Hazlebeck D."/>
            <person name="Allen E.E."/>
        </authorList>
    </citation>
    <scope>NUCLEOTIDE SEQUENCE</scope>
    <source>
        <strain evidence="2">Hildebrandi</strain>
    </source>
</reference>
<protein>
    <submittedName>
        <fullName evidence="2">Uncharacterized protein</fullName>
    </submittedName>
</protein>
<organism evidence="2 3">
    <name type="scientific">Nitzschia inconspicua</name>
    <dbReference type="NCBI Taxonomy" id="303405"/>
    <lineage>
        <taxon>Eukaryota</taxon>
        <taxon>Sar</taxon>
        <taxon>Stramenopiles</taxon>
        <taxon>Ochrophyta</taxon>
        <taxon>Bacillariophyta</taxon>
        <taxon>Bacillariophyceae</taxon>
        <taxon>Bacillariophycidae</taxon>
        <taxon>Bacillariales</taxon>
        <taxon>Bacillariaceae</taxon>
        <taxon>Nitzschia</taxon>
    </lineage>
</organism>
<name>A0A9K3Q053_9STRA</name>
<gene>
    <name evidence="2" type="ORF">IV203_028741</name>
</gene>
<evidence type="ECO:0000313" key="3">
    <source>
        <dbReference type="Proteomes" id="UP000693970"/>
    </source>
</evidence>
<dbReference type="AlphaFoldDB" id="A0A9K3Q053"/>
<sequence>MAETKIIQEDAIRSRLLTTLGIQKPQAAAPPSESRSDNSNINPPSLFRLHGRESAFRQSLNDSSEERRRHNRRPSRKPIVKFDCDVLVQPIASHKSFSQRIKNTLWTSTDELKDNAYRNQVEFEAEGWDYRKALEEEDMYIDAETGELVHPFWIEQRGRKEELRT</sequence>
<dbReference type="EMBL" id="JAGRRH010000007">
    <property type="protein sequence ID" value="KAG7366071.1"/>
    <property type="molecule type" value="Genomic_DNA"/>
</dbReference>
<accession>A0A9K3Q053</accession>
<dbReference type="OrthoDB" id="42884at2759"/>
<evidence type="ECO:0000313" key="2">
    <source>
        <dbReference type="EMBL" id="KAG7366071.1"/>
    </source>
</evidence>